<keyword evidence="3" id="KW-0862">Zinc</keyword>
<dbReference type="Gene3D" id="6.10.140.2220">
    <property type="match status" value="1"/>
</dbReference>
<dbReference type="PROSITE" id="PS50865">
    <property type="entry name" value="ZF_MYND_2"/>
    <property type="match status" value="1"/>
</dbReference>
<dbReference type="Pfam" id="PF01753">
    <property type="entry name" value="zf-MYND"/>
    <property type="match status" value="1"/>
</dbReference>
<evidence type="ECO:0000256" key="3">
    <source>
        <dbReference type="ARBA" id="ARBA00022833"/>
    </source>
</evidence>
<evidence type="ECO:0000256" key="2">
    <source>
        <dbReference type="ARBA" id="ARBA00022771"/>
    </source>
</evidence>
<dbReference type="PROSITE" id="PS01360">
    <property type="entry name" value="ZF_MYND_1"/>
    <property type="match status" value="1"/>
</dbReference>
<protein>
    <submittedName>
        <fullName evidence="7">MYND finger protein</fullName>
    </submittedName>
</protein>
<dbReference type="SUPFAM" id="SSF144232">
    <property type="entry name" value="HIT/MYND zinc finger-like"/>
    <property type="match status" value="1"/>
</dbReference>
<feature type="region of interest" description="Disordered" evidence="5">
    <location>
        <begin position="565"/>
        <end position="599"/>
    </location>
</feature>
<keyword evidence="1" id="KW-0479">Metal-binding</keyword>
<evidence type="ECO:0000313" key="8">
    <source>
        <dbReference type="Proteomes" id="UP001363151"/>
    </source>
</evidence>
<keyword evidence="2 4" id="KW-0863">Zinc-finger</keyword>
<evidence type="ECO:0000259" key="6">
    <source>
        <dbReference type="PROSITE" id="PS50865"/>
    </source>
</evidence>
<dbReference type="Proteomes" id="UP001363151">
    <property type="component" value="Unassembled WGS sequence"/>
</dbReference>
<evidence type="ECO:0000256" key="1">
    <source>
        <dbReference type="ARBA" id="ARBA00022723"/>
    </source>
</evidence>
<evidence type="ECO:0000313" key="7">
    <source>
        <dbReference type="EMBL" id="KAK7248511.1"/>
    </source>
</evidence>
<feature type="domain" description="MYND-type" evidence="6">
    <location>
        <begin position="4"/>
        <end position="42"/>
    </location>
</feature>
<reference evidence="7 8" key="1">
    <citation type="submission" date="2024-03" db="EMBL/GenBank/DDBJ databases">
        <title>Aureococcus anophagefferens CCMP1851 and Kratosvirus quantuckense: Draft genome of a second virus-susceptible host strain in the model system.</title>
        <authorList>
            <person name="Chase E."/>
            <person name="Truchon A.R."/>
            <person name="Schepens W."/>
            <person name="Wilhelm S.W."/>
        </authorList>
    </citation>
    <scope>NUCLEOTIDE SEQUENCE [LARGE SCALE GENOMIC DNA]</scope>
    <source>
        <strain evidence="7 8">CCMP1851</strain>
    </source>
</reference>
<dbReference type="EMBL" id="JBBJCI010000095">
    <property type="protein sequence ID" value="KAK7248511.1"/>
    <property type="molecule type" value="Genomic_DNA"/>
</dbReference>
<comment type="caution">
    <text evidence="7">The sequence shown here is derived from an EMBL/GenBank/DDBJ whole genome shotgun (WGS) entry which is preliminary data.</text>
</comment>
<evidence type="ECO:0000256" key="4">
    <source>
        <dbReference type="PROSITE-ProRule" id="PRU00134"/>
    </source>
</evidence>
<dbReference type="InterPro" id="IPR002893">
    <property type="entry name" value="Znf_MYND"/>
</dbReference>
<name>A0ABR1G5C4_AURAN</name>
<proteinExistence type="predicted"/>
<accession>A0ABR1G5C4</accession>
<organism evidence="7 8">
    <name type="scientific">Aureococcus anophagefferens</name>
    <name type="common">Harmful bloom alga</name>
    <dbReference type="NCBI Taxonomy" id="44056"/>
    <lineage>
        <taxon>Eukaryota</taxon>
        <taxon>Sar</taxon>
        <taxon>Stramenopiles</taxon>
        <taxon>Ochrophyta</taxon>
        <taxon>Pelagophyceae</taxon>
        <taxon>Pelagomonadales</taxon>
        <taxon>Pelagomonadaceae</taxon>
        <taxon>Aureococcus</taxon>
    </lineage>
</organism>
<evidence type="ECO:0000256" key="5">
    <source>
        <dbReference type="SAM" id="MobiDB-lite"/>
    </source>
</evidence>
<feature type="compositionally biased region" description="Basic residues" evidence="5">
    <location>
        <begin position="573"/>
        <end position="590"/>
    </location>
</feature>
<gene>
    <name evidence="7" type="ORF">SO694_00163034</name>
</gene>
<keyword evidence="8" id="KW-1185">Reference proteome</keyword>
<sequence length="669" mass="71885">MPVCEACGVAHAKLQCARCGQAWYCGRACQKRDWRSGHKHSCADRAALTDVDGNAAQKRPSPFGAAPREMYIPQDEATAFIESREEGFWEGVNEKGCALFPGLRWIYTANVTAPGGSQYWIVEGTSENLLLAVCTREDGTMVCQSREDLAERGWDRNGAGVTRRFRAPRGGFRRFAAQPPTFVAGARIEVAYEEHRAFAENVRRMVEGDVWSIRDTPLLVRCEHDSGGYACRVLLVDSDNVGDATSLPWWRSALSHERVLELYRSREAARAVEKAGDHARAAVAYDGILDVLDGALRDPALGPCCATQALLAKCLFSRAWCRLALGGRDDLRRACEDCHRATESKHTGWLRAGLEEDADILGDGLGRLHGRILEALRDLGEAPPVRPRATDVDGEAVPIRDEAAVSRFLESGLAGDETLRVASVDKQSGVAFLLDLCGADWAGVNPACAANAVLGAKFYANHTFQRGADPRAVAPVVADALDAAAVAALVARGVPGLKRCALVDCFDDLEGRPPAVGATDLALTVARCKVAISLDFEDYAACDEAMDAIRLTVARARVAASRLARSKQDRAAAKKGRAGGGKKGRGKKKPPPPLAPSVKSARNAACPVCLRPKEAQPGAPDAMVDPRVACEKRHALCGECADAWAGLQLSARKEPACPLCGDKPLRHRA</sequence>